<organism evidence="2 3">
    <name type="scientific">Pendulispora brunnea</name>
    <dbReference type="NCBI Taxonomy" id="2905690"/>
    <lineage>
        <taxon>Bacteria</taxon>
        <taxon>Pseudomonadati</taxon>
        <taxon>Myxococcota</taxon>
        <taxon>Myxococcia</taxon>
        <taxon>Myxococcales</taxon>
        <taxon>Sorangiineae</taxon>
        <taxon>Pendulisporaceae</taxon>
        <taxon>Pendulispora</taxon>
    </lineage>
</organism>
<protein>
    <recommendedName>
        <fullName evidence="4">Metal-dependent hydrolase</fullName>
    </recommendedName>
</protein>
<keyword evidence="3" id="KW-1185">Reference proteome</keyword>
<accession>A0ABZ2KIA0</accession>
<dbReference type="EMBL" id="CP089982">
    <property type="protein sequence ID" value="WXA97043.1"/>
    <property type="molecule type" value="Genomic_DNA"/>
</dbReference>
<evidence type="ECO:0008006" key="4">
    <source>
        <dbReference type="Google" id="ProtNLM"/>
    </source>
</evidence>
<keyword evidence="1" id="KW-0472">Membrane</keyword>
<feature type="transmembrane region" description="Helical" evidence="1">
    <location>
        <begin position="126"/>
        <end position="145"/>
    </location>
</feature>
<dbReference type="Proteomes" id="UP001379533">
    <property type="component" value="Chromosome"/>
</dbReference>
<keyword evidence="1" id="KW-1133">Transmembrane helix</keyword>
<feature type="transmembrane region" description="Helical" evidence="1">
    <location>
        <begin position="55"/>
        <end position="73"/>
    </location>
</feature>
<evidence type="ECO:0000313" key="2">
    <source>
        <dbReference type="EMBL" id="WXA97043.1"/>
    </source>
</evidence>
<name>A0ABZ2KIA0_9BACT</name>
<gene>
    <name evidence="2" type="ORF">LZC95_09370</name>
</gene>
<keyword evidence="1" id="KW-0812">Transmembrane</keyword>
<sequence length="171" mass="18986">MHAAHLAAGLVIKSRVPEAPTAALLIGVFVPDFVWTVLALAGVEPTKPGVFFDDWSHSLAMCMLWASLFSLWYRARGRRVAMALWIAVMSHFVLDMPFHPKDLALYPHSSLHLGWGLSGVGPLKSWWIQLAVVVALSFVYIWGALKTGMAWRKVAWSAGYVSAFHILMMPL</sequence>
<reference evidence="2 3" key="1">
    <citation type="submission" date="2021-12" db="EMBL/GenBank/DDBJ databases">
        <title>Discovery of the Pendulisporaceae a myxobacterial family with distinct sporulation behavior and unique specialized metabolism.</title>
        <authorList>
            <person name="Garcia R."/>
            <person name="Popoff A."/>
            <person name="Bader C.D."/>
            <person name="Loehr J."/>
            <person name="Walesch S."/>
            <person name="Walt C."/>
            <person name="Boldt J."/>
            <person name="Bunk B."/>
            <person name="Haeckl F.J.F.P.J."/>
            <person name="Gunesch A.P."/>
            <person name="Birkelbach J."/>
            <person name="Nuebel U."/>
            <person name="Pietschmann T."/>
            <person name="Bach T."/>
            <person name="Mueller R."/>
        </authorList>
    </citation>
    <scope>NUCLEOTIDE SEQUENCE [LARGE SCALE GENOMIC DNA]</scope>
    <source>
        <strain evidence="2 3">MSr12523</strain>
    </source>
</reference>
<dbReference type="RefSeq" id="WP_394847659.1">
    <property type="nucleotide sequence ID" value="NZ_CP089982.1"/>
</dbReference>
<feature type="transmembrane region" description="Helical" evidence="1">
    <location>
        <begin position="80"/>
        <end position="98"/>
    </location>
</feature>
<proteinExistence type="predicted"/>
<feature type="transmembrane region" description="Helical" evidence="1">
    <location>
        <begin position="21"/>
        <end position="43"/>
    </location>
</feature>
<evidence type="ECO:0000256" key="1">
    <source>
        <dbReference type="SAM" id="Phobius"/>
    </source>
</evidence>
<evidence type="ECO:0000313" key="3">
    <source>
        <dbReference type="Proteomes" id="UP001379533"/>
    </source>
</evidence>